<accession>A0ACD1AAV7</accession>
<name>A0ACD1AAV7_9FIRM</name>
<protein>
    <submittedName>
        <fullName evidence="1">PTS sugar transporter subunit IIA</fullName>
    </submittedName>
</protein>
<evidence type="ECO:0000313" key="2">
    <source>
        <dbReference type="Proteomes" id="UP000594014"/>
    </source>
</evidence>
<proteinExistence type="predicted"/>
<evidence type="ECO:0000313" key="1">
    <source>
        <dbReference type="EMBL" id="QOX63504.1"/>
    </source>
</evidence>
<gene>
    <name evidence="1" type="ORF">FRZ06_09145</name>
</gene>
<keyword evidence="1" id="KW-0762">Sugar transport</keyword>
<keyword evidence="2" id="KW-1185">Reference proteome</keyword>
<reference evidence="1" key="1">
    <citation type="submission" date="2019-08" db="EMBL/GenBank/DDBJ databases">
        <title>Genome sequence of Clostridiales bacterium MT110.</title>
        <authorList>
            <person name="Cao J."/>
        </authorList>
    </citation>
    <scope>NUCLEOTIDE SEQUENCE</scope>
    <source>
        <strain evidence="1">MT110</strain>
    </source>
</reference>
<sequence length="144" mass="15792">MEEILQKNHIRVKEPAATWEDAIRRAGSVLAEAGSIEPEYMDYMIESVKEYGPYVVISPMLAIAHAAPGRGVIRNDMSLITLASPVNFGSENDPVSVVLCFGSMDPTSHIYRLTKIAELLSKESRISDLACAATVDEVITILNR</sequence>
<keyword evidence="1" id="KW-0813">Transport</keyword>
<dbReference type="Proteomes" id="UP000594014">
    <property type="component" value="Chromosome"/>
</dbReference>
<dbReference type="EMBL" id="CP042469">
    <property type="protein sequence ID" value="QOX63504.1"/>
    <property type="molecule type" value="Genomic_DNA"/>
</dbReference>
<organism evidence="1 2">
    <name type="scientific">Anoxybacterium hadale</name>
    <dbReference type="NCBI Taxonomy" id="3408580"/>
    <lineage>
        <taxon>Bacteria</taxon>
        <taxon>Bacillati</taxon>
        <taxon>Bacillota</taxon>
        <taxon>Clostridia</taxon>
        <taxon>Peptostreptococcales</taxon>
        <taxon>Anaerovoracaceae</taxon>
        <taxon>Anoxybacterium</taxon>
    </lineage>
</organism>